<accession>A0A0H3J8X6</accession>
<dbReference type="GO" id="GO:0030288">
    <property type="term" value="C:outer membrane-bounded periplasmic space"/>
    <property type="evidence" value="ECO:0007669"/>
    <property type="project" value="TreeGrafter"/>
</dbReference>
<feature type="domain" description="MurNAc-LAA" evidence="2">
    <location>
        <begin position="116"/>
        <end position="229"/>
    </location>
</feature>
<dbReference type="CDD" id="cd02696">
    <property type="entry name" value="MurNAc-LAA"/>
    <property type="match status" value="1"/>
</dbReference>
<dbReference type="Proteomes" id="UP000030905">
    <property type="component" value="Chromosome"/>
</dbReference>
<evidence type="ECO:0000313" key="6">
    <source>
        <dbReference type="Proteomes" id="UP000030905"/>
    </source>
</evidence>
<dbReference type="eggNOG" id="COG0860">
    <property type="taxonomic scope" value="Bacteria"/>
</dbReference>
<dbReference type="GO" id="GO:0008745">
    <property type="term" value="F:N-acetylmuramoyl-L-alanine amidase activity"/>
    <property type="evidence" value="ECO:0007669"/>
    <property type="project" value="UniProtKB-EC"/>
</dbReference>
<name>A0A0H3J8X6_CLOPA</name>
<dbReference type="PANTHER" id="PTHR30404:SF0">
    <property type="entry name" value="N-ACETYLMURAMOYL-L-ALANINE AMIDASE AMIC"/>
    <property type="match status" value="1"/>
</dbReference>
<reference evidence="3 6" key="1">
    <citation type="journal article" date="2015" name="Genome Announc.">
        <title>Complete Genome Sequence of the Nitrogen-Fixing and Solvent-Producing Clostridium pasteurianum DSM 525.</title>
        <authorList>
            <person name="Poehlein A."/>
            <person name="Grosse-Honebrink A."/>
            <person name="Zhang Y."/>
            <person name="Minton N.P."/>
            <person name="Daniel R."/>
        </authorList>
    </citation>
    <scope>NUCLEOTIDE SEQUENCE [LARGE SCALE GENOMIC DNA]</scope>
    <source>
        <strain evidence="3">DSM 525</strain>
        <strain evidence="6">DSM 525 / ATCC 6013</strain>
    </source>
</reference>
<sequence length="236" mass="27005">MKKKLQFFNIALLLIAIFFLMNDSINALEIEKDSEFKVDDKKIILIDPGHGGMDGGAISKNGTVEKNINLSISLKLKKHLEKEGFKVVMTREEDKGLYSDSGKIRKKKNEDLENRCKMKEDSNCDMFISIHLNMFPQSKYYGSQVWYSSNPNSEKLAHIIQENFRGDLKDDSKRIEKAALNSYKILRCGKDIPSVIVECGFLSNPSDESKLKTEDYQQKIADSLLKSIKVYYNNSK</sequence>
<dbReference type="GO" id="GO:0009253">
    <property type="term" value="P:peptidoglycan catabolic process"/>
    <property type="evidence" value="ECO:0007669"/>
    <property type="project" value="InterPro"/>
</dbReference>
<evidence type="ECO:0000313" key="5">
    <source>
        <dbReference type="Proteomes" id="UP000028042"/>
    </source>
</evidence>
<evidence type="ECO:0000313" key="4">
    <source>
        <dbReference type="EMBL" id="KRU14295.1"/>
    </source>
</evidence>
<dbReference type="NCBIfam" id="TIGR02883">
    <property type="entry name" value="spore_cwlD"/>
    <property type="match status" value="1"/>
</dbReference>
<dbReference type="KEGG" id="cpat:CLPA_c36360"/>
<keyword evidence="6" id="KW-1185">Reference proteome</keyword>
<dbReference type="PATRIC" id="fig|1262449.3.peg.3923"/>
<dbReference type="InterPro" id="IPR014234">
    <property type="entry name" value="Spore_CwlD"/>
</dbReference>
<gene>
    <name evidence="3" type="primary">cwlD</name>
    <name evidence="3" type="ORF">CLPA_c36360</name>
    <name evidence="4" type="ORF">CP6013_03553</name>
</gene>
<dbReference type="EMBL" id="CP009268">
    <property type="protein sequence ID" value="AJA53680.1"/>
    <property type="molecule type" value="Genomic_DNA"/>
</dbReference>
<dbReference type="AlphaFoldDB" id="A0A0H3J8X6"/>
<dbReference type="InterPro" id="IPR002508">
    <property type="entry name" value="MurNAc-LAA_cat"/>
</dbReference>
<dbReference type="SMART" id="SM00646">
    <property type="entry name" value="Ami_3"/>
    <property type="match status" value="1"/>
</dbReference>
<dbReference type="EMBL" id="JPGY02000001">
    <property type="protein sequence ID" value="KRU14295.1"/>
    <property type="molecule type" value="Genomic_DNA"/>
</dbReference>
<evidence type="ECO:0000259" key="2">
    <source>
        <dbReference type="SMART" id="SM00646"/>
    </source>
</evidence>
<dbReference type="SUPFAM" id="SSF53187">
    <property type="entry name" value="Zn-dependent exopeptidases"/>
    <property type="match status" value="1"/>
</dbReference>
<proteinExistence type="predicted"/>
<protein>
    <submittedName>
        <fullName evidence="3">Germination-specific N-acetylmuramoyl-L-alanine amidase</fullName>
        <ecNumber evidence="3">3.5.1.28</ecNumber>
    </submittedName>
    <submittedName>
        <fullName evidence="4">N-acetylmuramoyl-L-alanine amidase CwlD</fullName>
    </submittedName>
</protein>
<dbReference type="EC" id="3.5.1.28" evidence="3"/>
<dbReference type="Pfam" id="PF01520">
    <property type="entry name" value="Amidase_3"/>
    <property type="match status" value="1"/>
</dbReference>
<evidence type="ECO:0000256" key="1">
    <source>
        <dbReference type="ARBA" id="ARBA00022801"/>
    </source>
</evidence>
<dbReference type="KEGG" id="cpae:CPAST_c36360"/>
<dbReference type="PANTHER" id="PTHR30404">
    <property type="entry name" value="N-ACETYLMURAMOYL-L-ALANINE AMIDASE"/>
    <property type="match status" value="1"/>
</dbReference>
<reference evidence="4" key="2">
    <citation type="submission" date="2015-10" db="EMBL/GenBank/DDBJ databases">
        <title>Improved Draft Genome Sequence of Clostridium pasteurianum Strain ATCC 6013 (DSM 525) Using a Hybrid Next-Generation Sequencing Approach.</title>
        <authorList>
            <person name="Pyne M.E."/>
            <person name="Utturkar S.M."/>
            <person name="Brown S.D."/>
            <person name="Moo-Young M."/>
            <person name="Chung D.A."/>
            <person name="Chou P.C."/>
        </authorList>
    </citation>
    <scope>NUCLEOTIDE SEQUENCE</scope>
    <source>
        <strain evidence="4">ATCC 6013</strain>
    </source>
</reference>
<evidence type="ECO:0000313" key="3">
    <source>
        <dbReference type="EMBL" id="AJA53680.1"/>
    </source>
</evidence>
<dbReference type="Proteomes" id="UP000028042">
    <property type="component" value="Unassembled WGS sequence"/>
</dbReference>
<dbReference type="Gene3D" id="3.40.630.40">
    <property type="entry name" value="Zn-dependent exopeptidases"/>
    <property type="match status" value="1"/>
</dbReference>
<keyword evidence="1 3" id="KW-0378">Hydrolase</keyword>
<reference evidence="4 5" key="3">
    <citation type="journal article" name="Genome Announc.">
        <title>Improved Draft Genome Sequence of Clostridium pasteurianum Strain ATCC 6013 (DSM 525) Using a Hybrid Next-Generation Sequencing Approach.</title>
        <authorList>
            <person name="Pyne M.E."/>
            <person name="Utturkar S."/>
            <person name="Brown S.D."/>
            <person name="Moo-Young M."/>
            <person name="Chung D.A."/>
            <person name="Chou C.P."/>
        </authorList>
    </citation>
    <scope>NUCLEOTIDE SEQUENCE [LARGE SCALE GENOMIC DNA]</scope>
    <source>
        <strain evidence="4 5">ATCC 6013</strain>
    </source>
</reference>
<dbReference type="InterPro" id="IPR050695">
    <property type="entry name" value="N-acetylmuramoyl_amidase_3"/>
</dbReference>
<organism evidence="3 6">
    <name type="scientific">Clostridium pasteurianum DSM 525 = ATCC 6013</name>
    <dbReference type="NCBI Taxonomy" id="1262449"/>
    <lineage>
        <taxon>Bacteria</taxon>
        <taxon>Bacillati</taxon>
        <taxon>Bacillota</taxon>
        <taxon>Clostridia</taxon>
        <taxon>Eubacteriales</taxon>
        <taxon>Clostridiaceae</taxon>
        <taxon>Clostridium</taxon>
    </lineage>
</organism>